<evidence type="ECO:0000256" key="5">
    <source>
        <dbReference type="ARBA" id="ARBA00023163"/>
    </source>
</evidence>
<reference evidence="7" key="1">
    <citation type="journal article" date="2020" name="Phytopathology">
        <title>Genome sequence and comparative analysis of Colletotrichum gloeosporioides isolated from Liriodendron leaves.</title>
        <authorList>
            <person name="Fu F.F."/>
            <person name="Hao Z."/>
            <person name="Wang P."/>
            <person name="Lu Y."/>
            <person name="Xue L.J."/>
            <person name="Wei G."/>
            <person name="Tian Y."/>
            <person name="Baishi H."/>
            <person name="Xu H."/>
            <person name="Shi J."/>
            <person name="Cheng T."/>
            <person name="Wang G."/>
            <person name="Yi Y."/>
            <person name="Chen J."/>
        </authorList>
    </citation>
    <scope>NUCLEOTIDE SEQUENCE</scope>
    <source>
        <strain evidence="7">Lc1</strain>
    </source>
</reference>
<protein>
    <submittedName>
        <fullName evidence="7">Uncharacterized protein</fullName>
    </submittedName>
</protein>
<keyword evidence="5" id="KW-0804">Transcription</keyword>
<evidence type="ECO:0000256" key="4">
    <source>
        <dbReference type="ARBA" id="ARBA00023125"/>
    </source>
</evidence>
<accession>A0A8H4C434</accession>
<dbReference type="PANTHER" id="PTHR36206">
    <property type="entry name" value="ASPERCRYPTIN BIOSYNTHESIS CLUSTER-SPECIFIC TRANSCRIPTION REGULATOR ATNN-RELATED"/>
    <property type="match status" value="1"/>
</dbReference>
<dbReference type="InterPro" id="IPR052360">
    <property type="entry name" value="Transcr_Regulatory_Proteins"/>
</dbReference>
<evidence type="ECO:0000313" key="8">
    <source>
        <dbReference type="Proteomes" id="UP000613401"/>
    </source>
</evidence>
<evidence type="ECO:0000256" key="3">
    <source>
        <dbReference type="ARBA" id="ARBA00023015"/>
    </source>
</evidence>
<dbReference type="EMBL" id="WVTB01000117">
    <property type="protein sequence ID" value="KAF3797289.1"/>
    <property type="molecule type" value="Genomic_DNA"/>
</dbReference>
<keyword evidence="4" id="KW-0238">DNA-binding</keyword>
<proteinExistence type="predicted"/>
<keyword evidence="1" id="KW-0479">Metal-binding</keyword>
<organism evidence="7 8">
    <name type="scientific">Colletotrichum gloeosporioides</name>
    <name type="common">Anthracnose fungus</name>
    <name type="synonym">Glomerella cingulata</name>
    <dbReference type="NCBI Taxonomy" id="474922"/>
    <lineage>
        <taxon>Eukaryota</taxon>
        <taxon>Fungi</taxon>
        <taxon>Dikarya</taxon>
        <taxon>Ascomycota</taxon>
        <taxon>Pezizomycotina</taxon>
        <taxon>Sordariomycetes</taxon>
        <taxon>Hypocreomycetidae</taxon>
        <taxon>Glomerellales</taxon>
        <taxon>Glomerellaceae</taxon>
        <taxon>Colletotrichum</taxon>
        <taxon>Colletotrichum gloeosporioides species complex</taxon>
    </lineage>
</organism>
<reference evidence="7" key="2">
    <citation type="submission" date="2020-03" db="EMBL/GenBank/DDBJ databases">
        <authorList>
            <person name="Fu F.-F."/>
            <person name="Chen J."/>
        </authorList>
    </citation>
    <scope>NUCLEOTIDE SEQUENCE</scope>
    <source>
        <strain evidence="7">Lc1</strain>
    </source>
</reference>
<dbReference type="Proteomes" id="UP000613401">
    <property type="component" value="Unassembled WGS sequence"/>
</dbReference>
<evidence type="ECO:0000313" key="7">
    <source>
        <dbReference type="EMBL" id="KAF3797289.1"/>
    </source>
</evidence>
<dbReference type="AlphaFoldDB" id="A0A8H4C434"/>
<gene>
    <name evidence="7" type="ORF">GCG54_00009260</name>
</gene>
<dbReference type="RefSeq" id="XP_045256453.1">
    <property type="nucleotide sequence ID" value="XM_045409208.1"/>
</dbReference>
<keyword evidence="8" id="KW-1185">Reference proteome</keyword>
<keyword evidence="3" id="KW-0805">Transcription regulation</keyword>
<dbReference type="PANTHER" id="PTHR36206:SF12">
    <property type="entry name" value="ASPERCRYPTIN BIOSYNTHESIS CLUSTER-SPECIFIC TRANSCRIPTION REGULATOR ATNN-RELATED"/>
    <property type="match status" value="1"/>
</dbReference>
<name>A0A8H4C434_COLGL</name>
<dbReference type="GO" id="GO:0003677">
    <property type="term" value="F:DNA binding"/>
    <property type="evidence" value="ECO:0007669"/>
    <property type="project" value="UniProtKB-KW"/>
</dbReference>
<evidence type="ECO:0000256" key="1">
    <source>
        <dbReference type="ARBA" id="ARBA00022723"/>
    </source>
</evidence>
<dbReference type="GO" id="GO:0046872">
    <property type="term" value="F:metal ion binding"/>
    <property type="evidence" value="ECO:0007669"/>
    <property type="project" value="UniProtKB-KW"/>
</dbReference>
<sequence>MKMVMFISGTAFNFWTFSLQVFQAGRGHFETVPMSLSPKPSLGSISRQLSSKQTLPKVTTLENFHLGMTPKCPLLFEIFFMHVRAWIDFSFDLLGSQKRLRNDLASWSRTFGTYTKRMWPVIGDQDKVAYSYLPVYHEMAFIIVETSLYPTDESIFDRYTDNFVFILSAIKDILEAMLPVPLAHEASKHCTQRFSYSAQMGLIPPLYYTAMKCRVPILRRQAVELVTTGLHEEGIWDTSLSAQMAREVISLEEKGLCG</sequence>
<evidence type="ECO:0000256" key="2">
    <source>
        <dbReference type="ARBA" id="ARBA00022833"/>
    </source>
</evidence>
<keyword evidence="6" id="KW-0539">Nucleus</keyword>
<dbReference type="GeneID" id="69016393"/>
<keyword evidence="2" id="KW-0862">Zinc</keyword>
<comment type="caution">
    <text evidence="7">The sequence shown here is derived from an EMBL/GenBank/DDBJ whole genome shotgun (WGS) entry which is preliminary data.</text>
</comment>
<evidence type="ECO:0000256" key="6">
    <source>
        <dbReference type="ARBA" id="ARBA00023242"/>
    </source>
</evidence>